<dbReference type="EMBL" id="QLLK01000003">
    <property type="protein sequence ID" value="RAI92174.1"/>
    <property type="molecule type" value="Genomic_DNA"/>
</dbReference>
<dbReference type="Proteomes" id="UP000249610">
    <property type="component" value="Unassembled WGS sequence"/>
</dbReference>
<feature type="transmembrane region" description="Helical" evidence="1">
    <location>
        <begin position="70"/>
        <end position="88"/>
    </location>
</feature>
<keyword evidence="1" id="KW-1133">Transmembrane helix</keyword>
<evidence type="ECO:0000313" key="2">
    <source>
        <dbReference type="EMBL" id="RAI92174.1"/>
    </source>
</evidence>
<evidence type="ECO:0000313" key="3">
    <source>
        <dbReference type="Proteomes" id="UP000249610"/>
    </source>
</evidence>
<dbReference type="OrthoDB" id="1120468at2"/>
<comment type="caution">
    <text evidence="2">The sequence shown here is derived from an EMBL/GenBank/DDBJ whole genome shotgun (WGS) entry which is preliminary data.</text>
</comment>
<organism evidence="2 3">
    <name type="scientific">Algoriphagus yeomjeoni</name>
    <dbReference type="NCBI Taxonomy" id="291403"/>
    <lineage>
        <taxon>Bacteria</taxon>
        <taxon>Pseudomonadati</taxon>
        <taxon>Bacteroidota</taxon>
        <taxon>Cytophagia</taxon>
        <taxon>Cytophagales</taxon>
        <taxon>Cyclobacteriaceae</taxon>
        <taxon>Algoriphagus</taxon>
    </lineage>
</organism>
<dbReference type="AlphaFoldDB" id="A0A327PLL0"/>
<keyword evidence="3" id="KW-1185">Reference proteome</keyword>
<keyword evidence="1" id="KW-0812">Transmembrane</keyword>
<keyword evidence="1" id="KW-0472">Membrane</keyword>
<proteinExistence type="predicted"/>
<dbReference type="RefSeq" id="WP_111610807.1">
    <property type="nucleotide sequence ID" value="NZ_QLLK01000003.1"/>
</dbReference>
<sequence>MERSIENIWKEGFLKSDALIAPKINDLYAQKSIHIIDKFTRMFRINLKAIVVFSFVFLLISYLVGIPIMGIIFFVTLMVLVVINRSLLKSLETIDKGENSYEYLKKFNHWINKQVEINKRIAMFLYPISFMSIILGLWFKDAEGMFLGERLVNKIMIQFPEIDLLFGIPTLGIAIVLLILGLLAFFSGRIYMWDLNLVYGRVFNKMKELMSDLETLNN</sequence>
<evidence type="ECO:0000256" key="1">
    <source>
        <dbReference type="SAM" id="Phobius"/>
    </source>
</evidence>
<gene>
    <name evidence="2" type="ORF">LV83_01403</name>
</gene>
<feature type="transmembrane region" description="Helical" evidence="1">
    <location>
        <begin position="121"/>
        <end position="139"/>
    </location>
</feature>
<name>A0A327PLL0_9BACT</name>
<protein>
    <submittedName>
        <fullName evidence="2">Uncharacterized protein</fullName>
    </submittedName>
</protein>
<accession>A0A327PLL0</accession>
<feature type="transmembrane region" description="Helical" evidence="1">
    <location>
        <begin position="45"/>
        <end position="64"/>
    </location>
</feature>
<reference evidence="2 3" key="1">
    <citation type="submission" date="2018-06" db="EMBL/GenBank/DDBJ databases">
        <title>Genomic Encyclopedia of Archaeal and Bacterial Type Strains, Phase II (KMG-II): from individual species to whole genera.</title>
        <authorList>
            <person name="Goeker M."/>
        </authorList>
    </citation>
    <scope>NUCLEOTIDE SEQUENCE [LARGE SCALE GENOMIC DNA]</scope>
    <source>
        <strain evidence="2 3">DSM 23446</strain>
    </source>
</reference>
<feature type="transmembrane region" description="Helical" evidence="1">
    <location>
        <begin position="164"/>
        <end position="186"/>
    </location>
</feature>